<dbReference type="Pfam" id="PF07686">
    <property type="entry name" value="V-set"/>
    <property type="match status" value="1"/>
</dbReference>
<evidence type="ECO:0000256" key="3">
    <source>
        <dbReference type="ARBA" id="ARBA00022729"/>
    </source>
</evidence>
<keyword evidence="5" id="KW-0472">Membrane</keyword>
<dbReference type="InterPro" id="IPR052051">
    <property type="entry name" value="TCR_complex_component"/>
</dbReference>
<comment type="caution">
    <text evidence="9">The sequence shown here is derived from an EMBL/GenBank/DDBJ whole genome shotgun (WGS) entry which is preliminary data.</text>
</comment>
<keyword evidence="4" id="KW-0391">Immunity</keyword>
<keyword evidence="6" id="KW-1015">Disulfide bond</keyword>
<dbReference type="GO" id="GO:0005886">
    <property type="term" value="C:plasma membrane"/>
    <property type="evidence" value="ECO:0007669"/>
    <property type="project" value="UniProtKB-SubCell"/>
</dbReference>
<dbReference type="OrthoDB" id="9631130at2759"/>
<dbReference type="InterPro" id="IPR013106">
    <property type="entry name" value="Ig_V-set"/>
</dbReference>
<proteinExistence type="predicted"/>
<keyword evidence="2" id="KW-1003">Cell membrane</keyword>
<dbReference type="SUPFAM" id="SSF48726">
    <property type="entry name" value="Immunoglobulin"/>
    <property type="match status" value="1"/>
</dbReference>
<evidence type="ECO:0000256" key="4">
    <source>
        <dbReference type="ARBA" id="ARBA00022859"/>
    </source>
</evidence>
<sequence length="102" mass="11016">FSWAVSAGKARVWQKPSAETTEGTGIFINCSHPKIKNFDFINFYRQVPGRSPTFIIYGQAGSKAVKTPAGSLTVAANRGSSALWISRPRRGDAGVYYCALGT</sequence>
<keyword evidence="10" id="KW-1185">Reference proteome</keyword>
<accession>A0A7L4NKH5</accession>
<dbReference type="InterPro" id="IPR036179">
    <property type="entry name" value="Ig-like_dom_sf"/>
</dbReference>
<evidence type="ECO:0000256" key="1">
    <source>
        <dbReference type="ARBA" id="ARBA00004236"/>
    </source>
</evidence>
<evidence type="ECO:0000259" key="8">
    <source>
        <dbReference type="Pfam" id="PF07686"/>
    </source>
</evidence>
<gene>
    <name evidence="9" type="primary">Trav262</name>
    <name evidence="9" type="ORF">CEYCYA_R08599</name>
</gene>
<reference evidence="9 10" key="1">
    <citation type="submission" date="2020-02" db="EMBL/GenBank/DDBJ databases">
        <title>Bird 10,000 Genomes (B10K) Project - Family phase.</title>
        <authorList>
            <person name="Zhang G."/>
        </authorList>
    </citation>
    <scope>NUCLEOTIDE SEQUENCE [LARGE SCALE GENOMIC DNA]</scope>
    <source>
        <strain evidence="9">B10K-DU-013-51</strain>
        <tissue evidence="9">Mixed tissue sample</tissue>
    </source>
</reference>
<dbReference type="Gene3D" id="2.60.40.10">
    <property type="entry name" value="Immunoglobulins"/>
    <property type="match status" value="1"/>
</dbReference>
<dbReference type="InterPro" id="IPR013783">
    <property type="entry name" value="Ig-like_fold"/>
</dbReference>
<name>A0A7L4NKH5_9AVES</name>
<feature type="non-terminal residue" evidence="9">
    <location>
        <position position="102"/>
    </location>
</feature>
<dbReference type="GO" id="GO:0009617">
    <property type="term" value="P:response to bacterium"/>
    <property type="evidence" value="ECO:0007669"/>
    <property type="project" value="TreeGrafter"/>
</dbReference>
<dbReference type="AlphaFoldDB" id="A0A7L4NKH5"/>
<evidence type="ECO:0000256" key="2">
    <source>
        <dbReference type="ARBA" id="ARBA00022475"/>
    </source>
</evidence>
<dbReference type="GO" id="GO:0002376">
    <property type="term" value="P:immune system process"/>
    <property type="evidence" value="ECO:0007669"/>
    <property type="project" value="UniProtKB-KW"/>
</dbReference>
<evidence type="ECO:0000313" key="9">
    <source>
        <dbReference type="EMBL" id="NXY89942.1"/>
    </source>
</evidence>
<comment type="subcellular location">
    <subcellularLocation>
        <location evidence="1">Cell membrane</location>
    </subcellularLocation>
</comment>
<evidence type="ECO:0000313" key="10">
    <source>
        <dbReference type="Proteomes" id="UP000586704"/>
    </source>
</evidence>
<dbReference type="PANTHER" id="PTHR19433">
    <property type="entry name" value="T-CELL RECEPTOR ALPHA CHAIN V REGION-RELATED"/>
    <property type="match status" value="1"/>
</dbReference>
<dbReference type="EMBL" id="VYZU01078057">
    <property type="protein sequence ID" value="NXY89942.1"/>
    <property type="molecule type" value="Genomic_DNA"/>
</dbReference>
<keyword evidence="7" id="KW-0325">Glycoprotein</keyword>
<evidence type="ECO:0000256" key="5">
    <source>
        <dbReference type="ARBA" id="ARBA00023136"/>
    </source>
</evidence>
<evidence type="ECO:0000256" key="6">
    <source>
        <dbReference type="ARBA" id="ARBA00023157"/>
    </source>
</evidence>
<keyword evidence="3" id="KW-0732">Signal</keyword>
<organism evidence="9 10">
    <name type="scientific">Ceyx cyanopectus</name>
    <name type="common">Indigo-banded kingfisher</name>
    <dbReference type="NCBI Taxonomy" id="390723"/>
    <lineage>
        <taxon>Eukaryota</taxon>
        <taxon>Metazoa</taxon>
        <taxon>Chordata</taxon>
        <taxon>Craniata</taxon>
        <taxon>Vertebrata</taxon>
        <taxon>Euteleostomi</taxon>
        <taxon>Archelosauria</taxon>
        <taxon>Archosauria</taxon>
        <taxon>Dinosauria</taxon>
        <taxon>Saurischia</taxon>
        <taxon>Theropoda</taxon>
        <taxon>Coelurosauria</taxon>
        <taxon>Aves</taxon>
        <taxon>Neognathae</taxon>
        <taxon>Neoaves</taxon>
        <taxon>Telluraves</taxon>
        <taxon>Coraciimorphae</taxon>
        <taxon>Coraciiformes</taxon>
        <taxon>Alcedinidae</taxon>
        <taxon>Ceyx</taxon>
    </lineage>
</organism>
<dbReference type="Proteomes" id="UP000586704">
    <property type="component" value="Unassembled WGS sequence"/>
</dbReference>
<evidence type="ECO:0000256" key="7">
    <source>
        <dbReference type="ARBA" id="ARBA00023180"/>
    </source>
</evidence>
<feature type="domain" description="Immunoglobulin V-set" evidence="8">
    <location>
        <begin position="19"/>
        <end position="100"/>
    </location>
</feature>
<protein>
    <submittedName>
        <fullName evidence="9">TVAZ2 protein</fullName>
    </submittedName>
</protein>
<dbReference type="PANTHER" id="PTHR19433:SF111">
    <property type="entry name" value="T CELL RECEPTOR ALPHA VARIABLE 4"/>
    <property type="match status" value="1"/>
</dbReference>
<feature type="non-terminal residue" evidence="9">
    <location>
        <position position="1"/>
    </location>
</feature>